<feature type="non-terminal residue" evidence="1">
    <location>
        <position position="61"/>
    </location>
</feature>
<name>A0A0V1LH74_9BILA</name>
<dbReference type="AlphaFoldDB" id="A0A0V1LH74"/>
<accession>A0A0V1LH74</accession>
<gene>
    <name evidence="1" type="ORF">T02_4198</name>
</gene>
<sequence length="61" mass="7498">NLLFICCQRYIIWDTSLQYNIVNRKVTIKYGFYEMIHIRSKSLARMNMKDIRSRYLFGDKE</sequence>
<dbReference type="EMBL" id="JYDW01000050">
    <property type="protein sequence ID" value="KRZ58884.1"/>
    <property type="molecule type" value="Genomic_DNA"/>
</dbReference>
<reference evidence="1 2" key="1">
    <citation type="submission" date="2015-05" db="EMBL/GenBank/DDBJ databases">
        <title>Evolution of Trichinella species and genotypes.</title>
        <authorList>
            <person name="Korhonen P.K."/>
            <person name="Edoardo P."/>
            <person name="Giuseppe L.R."/>
            <person name="Gasser R.B."/>
        </authorList>
    </citation>
    <scope>NUCLEOTIDE SEQUENCE [LARGE SCALE GENOMIC DNA]</scope>
    <source>
        <strain evidence="1">ISS10</strain>
    </source>
</reference>
<comment type="caution">
    <text evidence="1">The sequence shown here is derived from an EMBL/GenBank/DDBJ whole genome shotgun (WGS) entry which is preliminary data.</text>
</comment>
<dbReference type="Proteomes" id="UP000054721">
    <property type="component" value="Unassembled WGS sequence"/>
</dbReference>
<evidence type="ECO:0000313" key="2">
    <source>
        <dbReference type="Proteomes" id="UP000054721"/>
    </source>
</evidence>
<protein>
    <submittedName>
        <fullName evidence="1">Uncharacterized protein</fullName>
    </submittedName>
</protein>
<dbReference type="OrthoDB" id="5918906at2759"/>
<proteinExistence type="predicted"/>
<keyword evidence="2" id="KW-1185">Reference proteome</keyword>
<organism evidence="1 2">
    <name type="scientific">Trichinella nativa</name>
    <dbReference type="NCBI Taxonomy" id="6335"/>
    <lineage>
        <taxon>Eukaryota</taxon>
        <taxon>Metazoa</taxon>
        <taxon>Ecdysozoa</taxon>
        <taxon>Nematoda</taxon>
        <taxon>Enoplea</taxon>
        <taxon>Dorylaimia</taxon>
        <taxon>Trichinellida</taxon>
        <taxon>Trichinellidae</taxon>
        <taxon>Trichinella</taxon>
    </lineage>
</organism>
<evidence type="ECO:0000313" key="1">
    <source>
        <dbReference type="EMBL" id="KRZ58884.1"/>
    </source>
</evidence>